<comment type="caution">
    <text evidence="7">The sequence shown here is derived from an EMBL/GenBank/DDBJ whole genome shotgun (WGS) entry which is preliminary data.</text>
</comment>
<evidence type="ECO:0000259" key="6">
    <source>
        <dbReference type="PROSITE" id="PS00624"/>
    </source>
</evidence>
<sequence length="530" mass="56555">MSQTSQELTTDYIVVGAGSAGAVIAARLSENPSNQVVLLEAGPGRKETNVQVPAAFSKLFRSELDWDYLTDPQPSLGDREIYWPRGRMLGGCSAMNAMMWVKGFQADYEEWGEAAGPEWGWESVKKAYAALEDVEDATALDGVGGPVRVERQRSPRPHTNSFLQAAEEAGYPRGRANGPNPEAYVETMVTQRRGARWSTKDAYLTPAAKRSNLTVLADAPATRVLLDGTRATGVEATVAGRTTTLTARREVILAGGAINSPQLLMLSGIGPAAHLREHGIDVVRDVPEVGENLSDHLVGVLGWEVEGGSLGGAETPLQLASYLLRRRGMLTSNVGEAYGFLHSRAGLSGPDIEMIFAPVGFFEEGLVPYEGHAVGLGPILVDPASRGQIRLRSADPTAKAIIDPRYLSDPDGHDRAAMVHGVGVALDIASQPALKDTLGTMVRPDLPGDAPPAEVAAAVLERHAHTLYHPTGTCRMGSDEASVVDPTLRVRGIDGLRVADASVMPRIVRGHTNAPSILIGERAAELIRRD</sequence>
<dbReference type="PANTHER" id="PTHR11552:SF147">
    <property type="entry name" value="CHOLINE DEHYDROGENASE, MITOCHONDRIAL"/>
    <property type="match status" value="1"/>
</dbReference>
<dbReference type="OrthoDB" id="9785276at2"/>
<feature type="domain" description="Glucose-methanol-choline oxidoreductase N-terminal" evidence="6">
    <location>
        <begin position="256"/>
        <end position="270"/>
    </location>
</feature>
<name>A0A543A7U8_9ACTN</name>
<evidence type="ECO:0000313" key="7">
    <source>
        <dbReference type="EMBL" id="TQL68546.1"/>
    </source>
</evidence>
<evidence type="ECO:0000313" key="8">
    <source>
        <dbReference type="Proteomes" id="UP000320209"/>
    </source>
</evidence>
<dbReference type="SUPFAM" id="SSF54373">
    <property type="entry name" value="FAD-linked reductases, C-terminal domain"/>
    <property type="match status" value="1"/>
</dbReference>
<evidence type="ECO:0000256" key="5">
    <source>
        <dbReference type="PIRSR" id="PIRSR000137-1"/>
    </source>
</evidence>
<evidence type="ECO:0000256" key="4">
    <source>
        <dbReference type="ARBA" id="ARBA00022827"/>
    </source>
</evidence>
<dbReference type="PROSITE" id="PS00624">
    <property type="entry name" value="GMC_OXRED_2"/>
    <property type="match status" value="1"/>
</dbReference>
<comment type="cofactor">
    <cofactor evidence="1">
        <name>FAD</name>
        <dbReference type="ChEBI" id="CHEBI:57692"/>
    </cofactor>
</comment>
<dbReference type="Gene3D" id="3.50.50.60">
    <property type="entry name" value="FAD/NAD(P)-binding domain"/>
    <property type="match status" value="1"/>
</dbReference>
<dbReference type="AlphaFoldDB" id="A0A543A7U8"/>
<dbReference type="Proteomes" id="UP000320209">
    <property type="component" value="Unassembled WGS sequence"/>
</dbReference>
<dbReference type="SUPFAM" id="SSF51905">
    <property type="entry name" value="FAD/NAD(P)-binding domain"/>
    <property type="match status" value="1"/>
</dbReference>
<feature type="active site" description="Proton donor" evidence="5">
    <location>
        <position position="469"/>
    </location>
</feature>
<dbReference type="RefSeq" id="WP_141780526.1">
    <property type="nucleotide sequence ID" value="NZ_VFOV01000001.1"/>
</dbReference>
<evidence type="ECO:0000256" key="1">
    <source>
        <dbReference type="ARBA" id="ARBA00001974"/>
    </source>
</evidence>
<comment type="similarity">
    <text evidence="2">Belongs to the GMC oxidoreductase family.</text>
</comment>
<proteinExistence type="inferred from homology"/>
<dbReference type="Pfam" id="PF00732">
    <property type="entry name" value="GMC_oxred_N"/>
    <property type="match status" value="1"/>
</dbReference>
<dbReference type="Pfam" id="PF05199">
    <property type="entry name" value="GMC_oxred_C"/>
    <property type="match status" value="1"/>
</dbReference>
<evidence type="ECO:0000256" key="2">
    <source>
        <dbReference type="ARBA" id="ARBA00010790"/>
    </source>
</evidence>
<feature type="active site" description="Proton acceptor" evidence="5">
    <location>
        <position position="511"/>
    </location>
</feature>
<gene>
    <name evidence="7" type="ORF">FB381_2437</name>
</gene>
<dbReference type="PIRSF" id="PIRSF000137">
    <property type="entry name" value="Alcohol_oxidase"/>
    <property type="match status" value="1"/>
</dbReference>
<dbReference type="EMBL" id="VFOV01000001">
    <property type="protein sequence ID" value="TQL68546.1"/>
    <property type="molecule type" value="Genomic_DNA"/>
</dbReference>
<keyword evidence="4" id="KW-0274">FAD</keyword>
<keyword evidence="8" id="KW-1185">Reference proteome</keyword>
<accession>A0A543A7U8</accession>
<protein>
    <submittedName>
        <fullName evidence="7">Choline dehydrogenase</fullName>
    </submittedName>
</protein>
<dbReference type="Gene3D" id="3.30.560.10">
    <property type="entry name" value="Glucose Oxidase, domain 3"/>
    <property type="match status" value="1"/>
</dbReference>
<dbReference type="InterPro" id="IPR000172">
    <property type="entry name" value="GMC_OxRdtase_N"/>
</dbReference>
<keyword evidence="3" id="KW-0285">Flavoprotein</keyword>
<dbReference type="GO" id="GO:0050660">
    <property type="term" value="F:flavin adenine dinucleotide binding"/>
    <property type="evidence" value="ECO:0007669"/>
    <property type="project" value="InterPro"/>
</dbReference>
<dbReference type="InterPro" id="IPR007867">
    <property type="entry name" value="GMC_OxRtase_C"/>
</dbReference>
<reference evidence="7 8" key="1">
    <citation type="submission" date="2019-06" db="EMBL/GenBank/DDBJ databases">
        <title>Sequencing the genomes of 1000 actinobacteria strains.</title>
        <authorList>
            <person name="Klenk H.-P."/>
        </authorList>
    </citation>
    <scope>NUCLEOTIDE SEQUENCE [LARGE SCALE GENOMIC DNA]</scope>
    <source>
        <strain evidence="7 8">DSM 25218</strain>
    </source>
</reference>
<dbReference type="PANTHER" id="PTHR11552">
    <property type="entry name" value="GLUCOSE-METHANOL-CHOLINE GMC OXIDOREDUCTASE"/>
    <property type="match status" value="1"/>
</dbReference>
<dbReference type="GO" id="GO:0016614">
    <property type="term" value="F:oxidoreductase activity, acting on CH-OH group of donors"/>
    <property type="evidence" value="ECO:0007669"/>
    <property type="project" value="InterPro"/>
</dbReference>
<dbReference type="InterPro" id="IPR012132">
    <property type="entry name" value="GMC_OxRdtase"/>
</dbReference>
<dbReference type="InterPro" id="IPR036188">
    <property type="entry name" value="FAD/NAD-bd_sf"/>
</dbReference>
<organism evidence="7 8">
    <name type="scientific">Nocardioides albertanoniae</name>
    <dbReference type="NCBI Taxonomy" id="1175486"/>
    <lineage>
        <taxon>Bacteria</taxon>
        <taxon>Bacillati</taxon>
        <taxon>Actinomycetota</taxon>
        <taxon>Actinomycetes</taxon>
        <taxon>Propionibacteriales</taxon>
        <taxon>Nocardioidaceae</taxon>
        <taxon>Nocardioides</taxon>
    </lineage>
</organism>
<evidence type="ECO:0000256" key="3">
    <source>
        <dbReference type="ARBA" id="ARBA00022630"/>
    </source>
</evidence>